<dbReference type="AlphaFoldDB" id="A0A0G0V370"/>
<sequence length="652" mass="71844">MGGIFAVLALVATALLGASMPFLPGSQDPNTQPPDVFLDAEAACKPAINQSRTLQVDVDSSLDSVYGPGAAYDWANKEDKTWVLVKENAPIAAWKVLLEKHNFAPRTSADENLGEMEKIGSSMLAAGSNTDGQDKDVYVGIGWCNPESGTSYSIGGSRSCLDPLVQDVVFVLNHKGTIREDLPGGDGCTGQTDGDFWICNHQWGEGTAAEELYQQHPQTQENLDKYWWTFNVYYDASKLPANPTFDDLPCWMKLQCPNGGDVWGNNRNDAAEEDDCEAPNMLPDPGAAVPSERSLAQTNDTDVLGTVQAAGGLDPNRPRLIIKLTYMTIDQSKVPSNITLADEYISSLSRPTQIESSDIKIGTAYQNHFDVYIRRSGIVGTNADHAIILDPTPAGHPEGPFWVYVPILEDSKPQANSLQLGSFVPGIPSFFYEWWTPSCKPALYLYPEKEMELSVKVEPNGYITKSIPDHRTNGWQVTAKPDGTISVVAGLVPAGEKATTRVATTTYPYLYYEAAIKNVSVPHDTGWIKQSDELPVFFADALPKLGLNEKESNDFLDYWLPKLTKEGNRWFITLIDEEEVNRVEPVEFSIEPDNFLRIRFYFENIDEEPFVHSLITNPYSLFPKPSARAGFTVIDWGGILGNGSCGVEEVSE</sequence>
<protein>
    <submittedName>
        <fullName evidence="1">Uncharacterized protein</fullName>
    </submittedName>
</protein>
<organism evidence="1 2">
    <name type="scientific">Candidatus Roizmanbacteria bacterium GW2011_GWA1_41_13</name>
    <dbReference type="NCBI Taxonomy" id="1618474"/>
    <lineage>
        <taxon>Bacteria</taxon>
        <taxon>Candidatus Roizmaniibacteriota</taxon>
    </lineage>
</organism>
<name>A0A0G0V370_9BACT</name>
<comment type="caution">
    <text evidence="1">The sequence shown here is derived from an EMBL/GenBank/DDBJ whole genome shotgun (WGS) entry which is preliminary data.</text>
</comment>
<proteinExistence type="predicted"/>
<evidence type="ECO:0000313" key="2">
    <source>
        <dbReference type="Proteomes" id="UP000034961"/>
    </source>
</evidence>
<accession>A0A0G0V370</accession>
<dbReference type="EMBL" id="LCAN01000012">
    <property type="protein sequence ID" value="KKR94151.1"/>
    <property type="molecule type" value="Genomic_DNA"/>
</dbReference>
<dbReference type="Proteomes" id="UP000034961">
    <property type="component" value="Unassembled WGS sequence"/>
</dbReference>
<evidence type="ECO:0000313" key="1">
    <source>
        <dbReference type="EMBL" id="KKR94151.1"/>
    </source>
</evidence>
<gene>
    <name evidence="1" type="ORF">UU41_C0012G0033</name>
</gene>
<reference evidence="1 2" key="1">
    <citation type="journal article" date="2015" name="Nature">
        <title>rRNA introns, odd ribosomes, and small enigmatic genomes across a large radiation of phyla.</title>
        <authorList>
            <person name="Brown C.T."/>
            <person name="Hug L.A."/>
            <person name="Thomas B.C."/>
            <person name="Sharon I."/>
            <person name="Castelle C.J."/>
            <person name="Singh A."/>
            <person name="Wilkins M.J."/>
            <person name="Williams K.H."/>
            <person name="Banfield J.F."/>
        </authorList>
    </citation>
    <scope>NUCLEOTIDE SEQUENCE [LARGE SCALE GENOMIC DNA]</scope>
</reference>